<dbReference type="Gene3D" id="3.40.30.10">
    <property type="entry name" value="Glutaredoxin"/>
    <property type="match status" value="1"/>
</dbReference>
<dbReference type="InterPro" id="IPR036249">
    <property type="entry name" value="Thioredoxin-like_sf"/>
</dbReference>
<proteinExistence type="predicted"/>
<gene>
    <name evidence="1" type="primary">fdx4</name>
    <name evidence="2" type="ORF">CC99x_009910</name>
    <name evidence="1" type="ORF">CC99x_01822</name>
</gene>
<dbReference type="Proteomes" id="UP000051494">
    <property type="component" value="Unassembled WGS sequence"/>
</dbReference>
<keyword evidence="3" id="KW-1185">Reference proteome</keyword>
<reference evidence="2" key="2">
    <citation type="journal article" date="2016" name="Genome Announc.">
        <title>Draft Genome Sequences of Two Novel Amoeba-Resistant Intranuclear Bacteria, 'Candidatus Berkiella cookevillensis' and 'Candidatus Berkiella aquae'.</title>
        <authorList>
            <person name="Mehari Y.T."/>
            <person name="Arivett B.A."/>
            <person name="Farone A.L."/>
            <person name="Gunderson J.H."/>
            <person name="Farone M.B."/>
        </authorList>
    </citation>
    <scope>NUCLEOTIDE SEQUENCE</scope>
    <source>
        <strain evidence="2">CC99</strain>
    </source>
</reference>
<dbReference type="SUPFAM" id="SSF52833">
    <property type="entry name" value="Thioredoxin-like"/>
    <property type="match status" value="1"/>
</dbReference>
<organism evidence="1">
    <name type="scientific">Candidatus Berkiella cookevillensis</name>
    <dbReference type="NCBI Taxonomy" id="437022"/>
    <lineage>
        <taxon>Bacteria</taxon>
        <taxon>Pseudomonadati</taxon>
        <taxon>Pseudomonadota</taxon>
        <taxon>Gammaproteobacteria</taxon>
        <taxon>Candidatus Berkiellales</taxon>
        <taxon>Candidatus Berkiellaceae</taxon>
        <taxon>Candidatus Berkiella</taxon>
    </lineage>
</organism>
<protein>
    <submittedName>
        <fullName evidence="2">(2Fe-2S) ferredoxin domain-containing protein</fullName>
    </submittedName>
    <submittedName>
        <fullName evidence="1">Ferredoxin, 2Fe-2S</fullName>
    </submittedName>
</protein>
<sequence>MSYYQRHVFFCTNLRGNEKKCCAQGDANAMREYAKKKLKKLGIHGKSFMRTSTSGCLGRCEEGPVMVIYPDNIWYRYENLADIDEIIEKHVVNDVIVERLRLAN</sequence>
<comment type="caution">
    <text evidence="1">The sequence shown here is derived from an EMBL/GenBank/DDBJ whole genome shotgun (WGS) entry which is preliminary data.</text>
</comment>
<dbReference type="EMBL" id="LKHV02000001">
    <property type="protein sequence ID" value="MCS5709219.1"/>
    <property type="molecule type" value="Genomic_DNA"/>
</dbReference>
<reference evidence="2" key="3">
    <citation type="submission" date="2021-06" db="EMBL/GenBank/DDBJ databases">
        <title>Genomic Description and Analysis of Intracellular Bacteria, Candidatus Berkiella cookevillensis and Candidatus Berkiella aquae.</title>
        <authorList>
            <person name="Kidane D.T."/>
            <person name="Mehari Y.T."/>
            <person name="Rice F.C."/>
            <person name="Arivett B.A."/>
            <person name="Farone A.L."/>
            <person name="Berk S.G."/>
            <person name="Farone M.B."/>
        </authorList>
    </citation>
    <scope>NUCLEOTIDE SEQUENCE</scope>
    <source>
        <strain evidence="2">CC99</strain>
    </source>
</reference>
<dbReference type="RefSeq" id="WP_057624935.1">
    <property type="nucleotide sequence ID" value="NZ_LKHV02000001.1"/>
</dbReference>
<dbReference type="STRING" id="437022.CC99x_01822"/>
<accession>A0A0Q9YMM2</accession>
<evidence type="ECO:0000313" key="3">
    <source>
        <dbReference type="Proteomes" id="UP000051494"/>
    </source>
</evidence>
<dbReference type="AlphaFoldDB" id="A0A0Q9YMM2"/>
<dbReference type="CDD" id="cd02980">
    <property type="entry name" value="TRX_Fd_family"/>
    <property type="match status" value="1"/>
</dbReference>
<evidence type="ECO:0000313" key="2">
    <source>
        <dbReference type="EMBL" id="MCS5709219.1"/>
    </source>
</evidence>
<dbReference type="EMBL" id="LKHV01000009">
    <property type="protein sequence ID" value="KRG18110.1"/>
    <property type="molecule type" value="Genomic_DNA"/>
</dbReference>
<reference evidence="1" key="1">
    <citation type="submission" date="2015-09" db="EMBL/GenBank/DDBJ databases">
        <title>Draft Genome Sequences of Two Novel Amoeba-resistant Intranuclear Bacteria, Candidatus Berkiella cookevillensis and Candidatus Berkiella aquae.</title>
        <authorList>
            <person name="Mehari Y.T."/>
            <person name="Arivett B.A."/>
            <person name="Farone A.L."/>
            <person name="Gunderson J.H."/>
            <person name="Farone M.B."/>
        </authorList>
    </citation>
    <scope>NUCLEOTIDE SEQUENCE [LARGE SCALE GENOMIC DNA]</scope>
    <source>
        <strain evidence="1">CC99</strain>
    </source>
</reference>
<dbReference type="PATRIC" id="fig|1590042.3.peg.1854"/>
<name>A0A0Q9YMM2_9GAMM</name>
<evidence type="ECO:0000313" key="1">
    <source>
        <dbReference type="EMBL" id="KRG18110.1"/>
    </source>
</evidence>